<evidence type="ECO:0000256" key="4">
    <source>
        <dbReference type="ARBA" id="ARBA00023015"/>
    </source>
</evidence>
<dbReference type="GO" id="GO:0005672">
    <property type="term" value="C:transcription factor TFIIA complex"/>
    <property type="evidence" value="ECO:0007669"/>
    <property type="project" value="InterPro"/>
</dbReference>
<dbReference type="InterPro" id="IPR015872">
    <property type="entry name" value="TFIIA_gsu_N"/>
</dbReference>
<dbReference type="GO" id="GO:0006367">
    <property type="term" value="P:transcription initiation at RNA polymerase II promoter"/>
    <property type="evidence" value="ECO:0007669"/>
    <property type="project" value="InterPro"/>
</dbReference>
<dbReference type="AlphaFoldDB" id="A0A6A6BQX9"/>
<comment type="subcellular location">
    <subcellularLocation>
        <location evidence="1">Nucleus</location>
    </subcellularLocation>
</comment>
<keyword evidence="4" id="KW-0805">Transcription regulation</keyword>
<evidence type="ECO:0000313" key="13">
    <source>
        <dbReference type="EMBL" id="KAF2145644.1"/>
    </source>
</evidence>
<organism evidence="13 14">
    <name type="scientific">Aplosporella prunicola CBS 121167</name>
    <dbReference type="NCBI Taxonomy" id="1176127"/>
    <lineage>
        <taxon>Eukaryota</taxon>
        <taxon>Fungi</taxon>
        <taxon>Dikarya</taxon>
        <taxon>Ascomycota</taxon>
        <taxon>Pezizomycotina</taxon>
        <taxon>Dothideomycetes</taxon>
        <taxon>Dothideomycetes incertae sedis</taxon>
        <taxon>Botryosphaeriales</taxon>
        <taxon>Aplosporellaceae</taxon>
        <taxon>Aplosporella</taxon>
    </lineage>
</organism>
<feature type="domain" description="Transcription initiation factor IIA gamma subunit C-terminal" evidence="12">
    <location>
        <begin position="63"/>
        <end position="98"/>
    </location>
</feature>
<dbReference type="CDD" id="cd10145">
    <property type="entry name" value="TFIIA_gamma_N"/>
    <property type="match status" value="1"/>
</dbReference>
<dbReference type="Pfam" id="PF02751">
    <property type="entry name" value="TFIIA_gamma_C"/>
    <property type="match status" value="1"/>
</dbReference>
<keyword evidence="14" id="KW-1185">Reference proteome</keyword>
<name>A0A6A6BQX9_9PEZI</name>
<dbReference type="CDD" id="cd10014">
    <property type="entry name" value="TFIIA_gamma_C"/>
    <property type="match status" value="1"/>
</dbReference>
<keyword evidence="5" id="KW-0804">Transcription</keyword>
<proteinExistence type="inferred from homology"/>
<dbReference type="RefSeq" id="XP_033401356.1">
    <property type="nucleotide sequence ID" value="XM_033539872.1"/>
</dbReference>
<reference evidence="13" key="1">
    <citation type="journal article" date="2020" name="Stud. Mycol.">
        <title>101 Dothideomycetes genomes: a test case for predicting lifestyles and emergence of pathogens.</title>
        <authorList>
            <person name="Haridas S."/>
            <person name="Albert R."/>
            <person name="Binder M."/>
            <person name="Bloem J."/>
            <person name="Labutti K."/>
            <person name="Salamov A."/>
            <person name="Andreopoulos B."/>
            <person name="Baker S."/>
            <person name="Barry K."/>
            <person name="Bills G."/>
            <person name="Bluhm B."/>
            <person name="Cannon C."/>
            <person name="Castanera R."/>
            <person name="Culley D."/>
            <person name="Daum C."/>
            <person name="Ezra D."/>
            <person name="Gonzalez J."/>
            <person name="Henrissat B."/>
            <person name="Kuo A."/>
            <person name="Liang C."/>
            <person name="Lipzen A."/>
            <person name="Lutzoni F."/>
            <person name="Magnuson J."/>
            <person name="Mondo S."/>
            <person name="Nolan M."/>
            <person name="Ohm R."/>
            <person name="Pangilinan J."/>
            <person name="Park H.-J."/>
            <person name="Ramirez L."/>
            <person name="Alfaro M."/>
            <person name="Sun H."/>
            <person name="Tritt A."/>
            <person name="Yoshinaga Y."/>
            <person name="Zwiers L.-H."/>
            <person name="Turgeon B."/>
            <person name="Goodwin S."/>
            <person name="Spatafora J."/>
            <person name="Crous P."/>
            <person name="Grigoriev I."/>
        </authorList>
    </citation>
    <scope>NUCLEOTIDE SEQUENCE</scope>
    <source>
        <strain evidence="13">CBS 121167</strain>
    </source>
</reference>
<dbReference type="InterPro" id="IPR009088">
    <property type="entry name" value="TFIIA_b-brl"/>
</dbReference>
<dbReference type="OrthoDB" id="586585at2759"/>
<evidence type="ECO:0000256" key="3">
    <source>
        <dbReference type="ARBA" id="ARBA00019928"/>
    </source>
</evidence>
<gene>
    <name evidence="13" type="ORF">K452DRAFT_284007</name>
</gene>
<dbReference type="SUPFAM" id="SSF47396">
    <property type="entry name" value="Transcription factor IIA (TFIIA), alpha-helical domain"/>
    <property type="match status" value="1"/>
</dbReference>
<dbReference type="Proteomes" id="UP000799438">
    <property type="component" value="Unassembled WGS sequence"/>
</dbReference>
<feature type="domain" description="Transcription initiation factor IIA gamma subunit N-terminal" evidence="11">
    <location>
        <begin position="9"/>
        <end position="52"/>
    </location>
</feature>
<dbReference type="EMBL" id="ML995477">
    <property type="protein sequence ID" value="KAF2145644.1"/>
    <property type="molecule type" value="Genomic_DNA"/>
</dbReference>
<evidence type="ECO:0000256" key="2">
    <source>
        <dbReference type="ARBA" id="ARBA00007675"/>
    </source>
</evidence>
<dbReference type="InterPro" id="IPR015871">
    <property type="entry name" value="TFIIA_gsu_C"/>
</dbReference>
<dbReference type="PANTHER" id="PTHR10966">
    <property type="entry name" value="TRANSCRIPTION INITIATION FACTOR IIA SUBUNIT 2"/>
    <property type="match status" value="1"/>
</dbReference>
<feature type="region of interest" description="Disordered" evidence="10">
    <location>
        <begin position="90"/>
        <end position="124"/>
    </location>
</feature>
<evidence type="ECO:0000256" key="9">
    <source>
        <dbReference type="ARBA" id="ARBA00032215"/>
    </source>
</evidence>
<evidence type="ECO:0000256" key="6">
    <source>
        <dbReference type="ARBA" id="ARBA00023242"/>
    </source>
</evidence>
<feature type="compositionally biased region" description="Basic residues" evidence="10">
    <location>
        <begin position="112"/>
        <end position="124"/>
    </location>
</feature>
<evidence type="ECO:0000259" key="11">
    <source>
        <dbReference type="Pfam" id="PF02268"/>
    </source>
</evidence>
<dbReference type="Gene3D" id="2.30.18.10">
    <property type="entry name" value="Transcription factor IIA (TFIIA), beta-barrel domain"/>
    <property type="match status" value="1"/>
</dbReference>
<evidence type="ECO:0000256" key="8">
    <source>
        <dbReference type="ARBA" id="ARBA00029848"/>
    </source>
</evidence>
<dbReference type="GeneID" id="54297368"/>
<keyword evidence="6" id="KW-0539">Nucleus</keyword>
<comment type="function">
    <text evidence="7">TFIIA is a component of the transcription machinery of RNA polymerase II and plays an important role in transcriptional activation. TFIIA in a complex with TBP mediates transcriptional activity.</text>
</comment>
<accession>A0A6A6BQX9</accession>
<dbReference type="SUPFAM" id="SSF50784">
    <property type="entry name" value="Transcription factor IIA (TFIIA), beta-barrel domain"/>
    <property type="match status" value="1"/>
</dbReference>
<dbReference type="Gene3D" id="1.10.287.190">
    <property type="entry name" value="Transcription factor IIA gamma subunit, alpha-helical domain"/>
    <property type="match status" value="1"/>
</dbReference>
<protein>
    <recommendedName>
        <fullName evidence="3">Transcription initiation factor IIA subunit 2</fullName>
    </recommendedName>
    <alternativeName>
        <fullName evidence="9">General transcription factor IIA subunit 2</fullName>
    </alternativeName>
    <alternativeName>
        <fullName evidence="8">Transcription initiation factor IIA small chain</fullName>
    </alternativeName>
</protein>
<evidence type="ECO:0000259" key="12">
    <source>
        <dbReference type="Pfam" id="PF02751"/>
    </source>
</evidence>
<dbReference type="InterPro" id="IPR003194">
    <property type="entry name" value="TFIIA_gsu"/>
</dbReference>
<evidence type="ECO:0000256" key="1">
    <source>
        <dbReference type="ARBA" id="ARBA00004123"/>
    </source>
</evidence>
<sequence>METDLAQHHYRGTSIGLSLIETLDDLIRDQRITPQLSYKVLAAFDKEIVRTLKRRIQKRMTFKAQCRTYGFYDDKWKFELKDVKYRLDSGKPMESARLSISAISSGADQGKQRKAKKKQKEPTD</sequence>
<evidence type="ECO:0000256" key="5">
    <source>
        <dbReference type="ARBA" id="ARBA00023163"/>
    </source>
</evidence>
<evidence type="ECO:0000313" key="14">
    <source>
        <dbReference type="Proteomes" id="UP000799438"/>
    </source>
</evidence>
<evidence type="ECO:0000256" key="10">
    <source>
        <dbReference type="SAM" id="MobiDB-lite"/>
    </source>
</evidence>
<evidence type="ECO:0000256" key="7">
    <source>
        <dbReference type="ARBA" id="ARBA00024733"/>
    </source>
</evidence>
<dbReference type="InterPro" id="IPR009083">
    <property type="entry name" value="TFIIA_a-hlx"/>
</dbReference>
<dbReference type="Pfam" id="PF02268">
    <property type="entry name" value="TFIIA_gamma_N"/>
    <property type="match status" value="1"/>
</dbReference>
<comment type="similarity">
    <text evidence="2">Belongs to the TFIIA subunit 2 family.</text>
</comment>